<dbReference type="EMBL" id="JABAHZ010000006">
    <property type="protein sequence ID" value="NLR81428.1"/>
    <property type="molecule type" value="Genomic_DNA"/>
</dbReference>
<dbReference type="InterPro" id="IPR047656">
    <property type="entry name" value="IS481-like_transpos"/>
</dbReference>
<reference evidence="2 3" key="1">
    <citation type="submission" date="2020-04" db="EMBL/GenBank/DDBJ databases">
        <authorList>
            <person name="Yin C."/>
        </authorList>
    </citation>
    <scope>NUCLEOTIDE SEQUENCE [LARGE SCALE GENOMIC DNA]</scope>
    <source>
        <strain evidence="2 3">Ak56</strain>
    </source>
</reference>
<name>A0A847STH7_9BACT</name>
<dbReference type="GO" id="GO:0015074">
    <property type="term" value="P:DNA integration"/>
    <property type="evidence" value="ECO:0007669"/>
    <property type="project" value="InterPro"/>
</dbReference>
<feature type="domain" description="Integrase catalytic" evidence="1">
    <location>
        <begin position="135"/>
        <end position="300"/>
    </location>
</feature>
<organism evidence="2 3">
    <name type="scientific">Chitinophaga eiseniae</name>
    <dbReference type="NCBI Taxonomy" id="634771"/>
    <lineage>
        <taxon>Bacteria</taxon>
        <taxon>Pseudomonadati</taxon>
        <taxon>Bacteroidota</taxon>
        <taxon>Chitinophagia</taxon>
        <taxon>Chitinophagales</taxon>
        <taxon>Chitinophagaceae</taxon>
        <taxon>Chitinophaga</taxon>
    </lineage>
</organism>
<dbReference type="SUPFAM" id="SSF46689">
    <property type="entry name" value="Homeodomain-like"/>
    <property type="match status" value="1"/>
</dbReference>
<gene>
    <name evidence="2" type="ORF">HGH91_22570</name>
</gene>
<evidence type="ECO:0000259" key="1">
    <source>
        <dbReference type="PROSITE" id="PS50994"/>
    </source>
</evidence>
<comment type="caution">
    <text evidence="2">The sequence shown here is derived from an EMBL/GenBank/DDBJ whole genome shotgun (WGS) entry which is preliminary data.</text>
</comment>
<dbReference type="SUPFAM" id="SSF53098">
    <property type="entry name" value="Ribonuclease H-like"/>
    <property type="match status" value="1"/>
</dbReference>
<dbReference type="PANTHER" id="PTHR35004:SF7">
    <property type="entry name" value="INTEGRASE PROTEIN"/>
    <property type="match status" value="1"/>
</dbReference>
<dbReference type="InterPro" id="IPR012337">
    <property type="entry name" value="RNaseH-like_sf"/>
</dbReference>
<dbReference type="GO" id="GO:0003676">
    <property type="term" value="F:nucleic acid binding"/>
    <property type="evidence" value="ECO:0007669"/>
    <property type="project" value="InterPro"/>
</dbReference>
<protein>
    <submittedName>
        <fullName evidence="2">IS481 family transposase</fullName>
    </submittedName>
</protein>
<dbReference type="RefSeq" id="WP_168741068.1">
    <property type="nucleotide sequence ID" value="NZ_JABAHZ010000006.1"/>
</dbReference>
<dbReference type="PANTHER" id="PTHR35004">
    <property type="entry name" value="TRANSPOSASE RV3428C-RELATED"/>
    <property type="match status" value="1"/>
</dbReference>
<dbReference type="InterPro" id="IPR055247">
    <property type="entry name" value="InsJ-like_HTH"/>
</dbReference>
<dbReference type="InterPro" id="IPR001584">
    <property type="entry name" value="Integrase_cat-core"/>
</dbReference>
<dbReference type="Gene3D" id="3.30.420.10">
    <property type="entry name" value="Ribonuclease H-like superfamily/Ribonuclease H"/>
    <property type="match status" value="1"/>
</dbReference>
<accession>A0A847STH7</accession>
<evidence type="ECO:0000313" key="3">
    <source>
        <dbReference type="Proteomes" id="UP000552864"/>
    </source>
</evidence>
<proteinExistence type="predicted"/>
<dbReference type="InterPro" id="IPR036397">
    <property type="entry name" value="RNaseH_sf"/>
</dbReference>
<keyword evidence="3" id="KW-1185">Reference proteome</keyword>
<dbReference type="Proteomes" id="UP000552864">
    <property type="component" value="Unassembled WGS sequence"/>
</dbReference>
<dbReference type="PROSITE" id="PS50994">
    <property type="entry name" value="INTEGRASE"/>
    <property type="match status" value="1"/>
</dbReference>
<dbReference type="AlphaFoldDB" id="A0A847STH7"/>
<dbReference type="NCBIfam" id="NF033577">
    <property type="entry name" value="transpos_IS481"/>
    <property type="match status" value="1"/>
</dbReference>
<dbReference type="Gene3D" id="1.10.10.10">
    <property type="entry name" value="Winged helix-like DNA-binding domain superfamily/Winged helix DNA-binding domain"/>
    <property type="match status" value="1"/>
</dbReference>
<dbReference type="Pfam" id="PF13518">
    <property type="entry name" value="HTH_28"/>
    <property type="match status" value="1"/>
</dbReference>
<sequence length="304" mass="36108">MSPKELSDIRRKLRIIQHGQESGNVSKTCRYFGISRETYYKWKKDYENEGESALINSKPCPENPKLRIAADIEAQIIHLRTTYHLGQLRISWYMKRYHDIAVSPAGVYNVLKRNGLNKLPQNQRKRSMEQFKRYEKQVPGHRIQVDVKFLSFTDKSSGKEVKRFQYTAIDDATRARALKIYNKHNQSCAIQFVDYIRSKFPFRIHTIQTDNGHEFQAQFHWHCEDLGIRHVYIKKASPHLNGKVERSHLTDQQEFYQLLDYTDDIDINKKLQEWENFYNCHRPNAALKGKTPYEILRERLQSKT</sequence>
<evidence type="ECO:0000313" key="2">
    <source>
        <dbReference type="EMBL" id="NLR81428.1"/>
    </source>
</evidence>
<dbReference type="Pfam" id="PF13683">
    <property type="entry name" value="rve_3"/>
    <property type="match status" value="1"/>
</dbReference>
<dbReference type="InterPro" id="IPR009057">
    <property type="entry name" value="Homeodomain-like_sf"/>
</dbReference>
<dbReference type="InterPro" id="IPR036388">
    <property type="entry name" value="WH-like_DNA-bd_sf"/>
</dbReference>